<reference evidence="6" key="1">
    <citation type="journal article" date="2017" name="Plant J.">
        <title>The pomegranate (Punica granatum L.) genome and the genomics of punicalagin biosynthesis.</title>
        <authorList>
            <person name="Qin G."/>
            <person name="Xu C."/>
            <person name="Ming R."/>
            <person name="Tang H."/>
            <person name="Guyot R."/>
            <person name="Kramer E.M."/>
            <person name="Hu Y."/>
            <person name="Yi X."/>
            <person name="Qi Y."/>
            <person name="Xu X."/>
            <person name="Gao Z."/>
            <person name="Pan H."/>
            <person name="Jian J."/>
            <person name="Tian Y."/>
            <person name="Yue Z."/>
            <person name="Xu Y."/>
        </authorList>
    </citation>
    <scope>NUCLEOTIDE SEQUENCE [LARGE SCALE GENOMIC DNA]</scope>
    <source>
        <strain evidence="6">cv. Dabenzi</strain>
    </source>
</reference>
<evidence type="ECO:0000313" key="5">
    <source>
        <dbReference type="EMBL" id="OWM77349.1"/>
    </source>
</evidence>
<dbReference type="InterPro" id="IPR036514">
    <property type="entry name" value="SGNH_hydro_sf"/>
</dbReference>
<dbReference type="Proteomes" id="UP000515151">
    <property type="component" value="Chromosome 5"/>
</dbReference>
<dbReference type="GO" id="GO:0016788">
    <property type="term" value="F:hydrolase activity, acting on ester bonds"/>
    <property type="evidence" value="ECO:0007669"/>
    <property type="project" value="InterPro"/>
</dbReference>
<reference evidence="5" key="2">
    <citation type="submission" date="2017-06" db="EMBL/GenBank/DDBJ databases">
        <title>The pomegranate genome and the genomics of punicalagin biosynthesis.</title>
        <authorList>
            <person name="Xu C."/>
        </authorList>
    </citation>
    <scope>NUCLEOTIDE SEQUENCE [LARGE SCALE GENOMIC DNA]</scope>
    <source>
        <tissue evidence="5">Fresh leaf</tissue>
    </source>
</reference>
<dbReference type="Proteomes" id="UP000197138">
    <property type="component" value="Unassembled WGS sequence"/>
</dbReference>
<reference evidence="8" key="4">
    <citation type="submission" date="2025-04" db="UniProtKB">
        <authorList>
            <consortium name="RefSeq"/>
        </authorList>
    </citation>
    <scope>IDENTIFICATION</scope>
    <source>
        <tissue evidence="8">Leaf</tissue>
    </source>
</reference>
<dbReference type="GeneID" id="116206615"/>
<accession>A0A218WXU9</accession>
<dbReference type="AlphaFoldDB" id="A0A218WXU9"/>
<name>A0A218WXU9_PUNGR</name>
<protein>
    <submittedName>
        <fullName evidence="8">GDSL esterase/lipase At5g45910-like</fullName>
    </submittedName>
</protein>
<evidence type="ECO:0000313" key="7">
    <source>
        <dbReference type="Proteomes" id="UP000515151"/>
    </source>
</evidence>
<dbReference type="OrthoDB" id="1600564at2759"/>
<proteinExistence type="inferred from homology"/>
<dbReference type="PANTHER" id="PTHR22835">
    <property type="entry name" value="ZINC FINGER FYVE DOMAIN CONTAINING PROTEIN"/>
    <property type="match status" value="1"/>
</dbReference>
<dbReference type="RefSeq" id="XP_031395250.1">
    <property type="nucleotide sequence ID" value="XM_031539390.1"/>
</dbReference>
<organism evidence="5 6">
    <name type="scientific">Punica granatum</name>
    <name type="common">Pomegranate</name>
    <dbReference type="NCBI Taxonomy" id="22663"/>
    <lineage>
        <taxon>Eukaryota</taxon>
        <taxon>Viridiplantae</taxon>
        <taxon>Streptophyta</taxon>
        <taxon>Embryophyta</taxon>
        <taxon>Tracheophyta</taxon>
        <taxon>Spermatophyta</taxon>
        <taxon>Magnoliopsida</taxon>
        <taxon>eudicotyledons</taxon>
        <taxon>Gunneridae</taxon>
        <taxon>Pentapetalae</taxon>
        <taxon>rosids</taxon>
        <taxon>malvids</taxon>
        <taxon>Myrtales</taxon>
        <taxon>Lythraceae</taxon>
        <taxon>Punica</taxon>
    </lineage>
</organism>
<dbReference type="PANTHER" id="PTHR22835:SF659">
    <property type="entry name" value="GDSL LIPASE_ACYLHYDROLASE, PUTATIVE (AFU_ORTHOLOGUE AFUA_2G00510)-RELATED"/>
    <property type="match status" value="1"/>
</dbReference>
<evidence type="ECO:0000256" key="1">
    <source>
        <dbReference type="ARBA" id="ARBA00008668"/>
    </source>
</evidence>
<dbReference type="InterPro" id="IPR035669">
    <property type="entry name" value="SGNH_plant_lipase-like"/>
</dbReference>
<gene>
    <name evidence="8" type="primary">LOC116206615</name>
    <name evidence="5" type="ORF">CDL15_Pgr016746</name>
</gene>
<evidence type="ECO:0000256" key="4">
    <source>
        <dbReference type="ARBA" id="ARBA00023180"/>
    </source>
</evidence>
<reference evidence="7" key="3">
    <citation type="journal article" date="2020" name="Plant Biotechnol. J.">
        <title>The pomegranate (Punica granatum L.) draft genome dissects genetic divergence between soft- and hard-seeded cultivars.</title>
        <authorList>
            <person name="Luo X."/>
            <person name="Li H."/>
            <person name="Wu Z."/>
            <person name="Yao W."/>
            <person name="Zhao P."/>
            <person name="Cao D."/>
            <person name="Yu H."/>
            <person name="Li K."/>
            <person name="Poudel K."/>
            <person name="Zhao D."/>
            <person name="Zhang F."/>
            <person name="Xia X."/>
            <person name="Chen L."/>
            <person name="Wang Q."/>
            <person name="Jing D."/>
            <person name="Cao S."/>
        </authorList>
    </citation>
    <scope>NUCLEOTIDE SEQUENCE [LARGE SCALE GENOMIC DNA]</scope>
</reference>
<evidence type="ECO:0000256" key="3">
    <source>
        <dbReference type="ARBA" id="ARBA00022801"/>
    </source>
</evidence>
<sequence>MTVPSLSCSIIILHLKHFRTLFPLKERKRTIMKTVLLIVLFFFFQNFKTSSSIHHKYDAIYNFGDSLSDTGNFLLSGALAFPVIGKLPYGETFFRHATGRCSDGRLIIDYIAEAFGLPHLPPYLDIVREKKHVKTGVSFAVSGATALDTQFFYAQGLGPLVWTNDSLSVQLGWFKKFKSSLCSTKQECDEYFKKSLFLVGEIGGNDYNYPFFVGGSIKQAQALAPLVVGAITKATSMLIEEGAMDVMVPGNLPIGCSAVYLTIFGPTSNQSDYDPRTGCLKAYNAFARYHNQQLKRSLQMQRLKYPHARITYADYYGAAMRLYHTPKRYGFKEGTLKACCGGGGPYNFNNSARCGHTGSRACSNPSAYVNWDGIHLTDAAYGHISKGLIYGRFTSPPLTSLLGN</sequence>
<keyword evidence="7" id="KW-1185">Reference proteome</keyword>
<dbReference type="InterPro" id="IPR001087">
    <property type="entry name" value="GDSL"/>
</dbReference>
<comment type="similarity">
    <text evidence="1">Belongs to the 'GDSL' lipolytic enzyme family.</text>
</comment>
<dbReference type="Gene3D" id="3.40.50.1110">
    <property type="entry name" value="SGNH hydrolase"/>
    <property type="match status" value="1"/>
</dbReference>
<evidence type="ECO:0000313" key="6">
    <source>
        <dbReference type="Proteomes" id="UP000197138"/>
    </source>
</evidence>
<keyword evidence="3" id="KW-0378">Hydrolase</keyword>
<keyword evidence="4" id="KW-0325">Glycoprotein</keyword>
<keyword evidence="2" id="KW-0732">Signal</keyword>
<dbReference type="EMBL" id="MTKT01002534">
    <property type="protein sequence ID" value="OWM77349.1"/>
    <property type="molecule type" value="Genomic_DNA"/>
</dbReference>
<dbReference type="CDD" id="cd01837">
    <property type="entry name" value="SGNH_plant_lipase_like"/>
    <property type="match status" value="1"/>
</dbReference>
<evidence type="ECO:0000256" key="2">
    <source>
        <dbReference type="ARBA" id="ARBA00022729"/>
    </source>
</evidence>
<evidence type="ECO:0000313" key="8">
    <source>
        <dbReference type="RefSeq" id="XP_031395250.1"/>
    </source>
</evidence>
<dbReference type="Pfam" id="PF00657">
    <property type="entry name" value="Lipase_GDSL"/>
    <property type="match status" value="1"/>
</dbReference>